<organism evidence="2 3">
    <name type="scientific">Methanospirillum purgamenti</name>
    <dbReference type="NCBI Taxonomy" id="2834276"/>
    <lineage>
        <taxon>Archaea</taxon>
        <taxon>Methanobacteriati</taxon>
        <taxon>Methanobacteriota</taxon>
        <taxon>Stenosarchaea group</taxon>
        <taxon>Methanomicrobia</taxon>
        <taxon>Methanomicrobiales</taxon>
        <taxon>Methanospirillaceae</taxon>
        <taxon>Methanospirillum</taxon>
    </lineage>
</organism>
<dbReference type="GO" id="GO:0009035">
    <property type="term" value="F:type I site-specific deoxyribonuclease activity"/>
    <property type="evidence" value="ECO:0007669"/>
    <property type="project" value="UniProtKB-EC"/>
</dbReference>
<evidence type="ECO:0000313" key="2">
    <source>
        <dbReference type="EMBL" id="QVV87857.1"/>
    </source>
</evidence>
<keyword evidence="3" id="KW-1185">Reference proteome</keyword>
<dbReference type="GeneID" id="65097709"/>
<evidence type="ECO:0000259" key="1">
    <source>
        <dbReference type="Pfam" id="PF04313"/>
    </source>
</evidence>
<dbReference type="RefSeq" id="WP_214418676.1">
    <property type="nucleotide sequence ID" value="NZ_CP075546.1"/>
</dbReference>
<accession>A0A8E7AZX7</accession>
<name>A0A8E7AZX7_9EURY</name>
<dbReference type="InterPro" id="IPR007409">
    <property type="entry name" value="Restrct_endonuc_type1_HsdR_N"/>
</dbReference>
<proteinExistence type="predicted"/>
<dbReference type="EMBL" id="CP075546">
    <property type="protein sequence ID" value="QVV87857.1"/>
    <property type="molecule type" value="Genomic_DNA"/>
</dbReference>
<dbReference type="KEGG" id="mrtj:KHC33_10955"/>
<dbReference type="Proteomes" id="UP000680656">
    <property type="component" value="Chromosome"/>
</dbReference>
<gene>
    <name evidence="2" type="ORF">KHC33_10955</name>
</gene>
<reference evidence="2 3" key="1">
    <citation type="submission" date="2021-05" db="EMBL/GenBank/DDBJ databases">
        <title>A novel Methanospirillum isolate from a pyrite-forming mixed culture.</title>
        <authorList>
            <person name="Bunk B."/>
            <person name="Sproer C."/>
            <person name="Spring S."/>
            <person name="Pester M."/>
        </authorList>
    </citation>
    <scope>NUCLEOTIDE SEQUENCE [LARGE SCALE GENOMIC DNA]</scope>
    <source>
        <strain evidence="2 3">J.3.6.1-F.2.7.3</strain>
    </source>
</reference>
<dbReference type="AlphaFoldDB" id="A0A8E7AZX7"/>
<dbReference type="GO" id="GO:0005524">
    <property type="term" value="F:ATP binding"/>
    <property type="evidence" value="ECO:0007669"/>
    <property type="project" value="UniProtKB-KW"/>
</dbReference>
<dbReference type="Gene3D" id="3.90.1570.30">
    <property type="match status" value="1"/>
</dbReference>
<evidence type="ECO:0000313" key="3">
    <source>
        <dbReference type="Proteomes" id="UP000680656"/>
    </source>
</evidence>
<sequence length="209" mass="24610">MPDRSEYLTRKEKIDPLLFEQGWDVSDRSFVRVEIYTRQSDFILKEYRTVSETLKNDAESKYADYILLDSTGVPLAVIEAKRTSKDPLVGQKQAEEYADDIRSQTGRDVFIFLTNGKEIKFWDRSRAGVRTVSGFYSRRDLERIRFQNEHLMLEAPVIVNTDIVVRGRNIENVKHYGHYPCPNNYLKISDHHHISHDFQLWYSKTQNLC</sequence>
<dbReference type="GO" id="GO:0009307">
    <property type="term" value="P:DNA restriction-modification system"/>
    <property type="evidence" value="ECO:0007669"/>
    <property type="project" value="UniProtKB-KW"/>
</dbReference>
<protein>
    <recommendedName>
        <fullName evidence="1">Restriction endonuclease type I HsdR N-terminal domain-containing protein</fullName>
    </recommendedName>
</protein>
<dbReference type="Pfam" id="PF04313">
    <property type="entry name" value="HSDR_N"/>
    <property type="match status" value="1"/>
</dbReference>
<dbReference type="GO" id="GO:0003677">
    <property type="term" value="F:DNA binding"/>
    <property type="evidence" value="ECO:0007669"/>
    <property type="project" value="UniProtKB-KW"/>
</dbReference>
<feature type="domain" description="Restriction endonuclease type I HsdR N-terminal" evidence="1">
    <location>
        <begin position="4"/>
        <end position="126"/>
    </location>
</feature>